<dbReference type="Proteomes" id="UP001732700">
    <property type="component" value="Chromosome 1A"/>
</dbReference>
<accession>A0ACD5TDJ5</accession>
<name>A0ACD5TDJ5_AVESA</name>
<dbReference type="EnsemblPlants" id="AVESA.00010b.r2.1AG0035550.2">
    <property type="protein sequence ID" value="AVESA.00010b.r2.1AG0035550.2.CDS"/>
    <property type="gene ID" value="AVESA.00010b.r2.1AG0035550"/>
</dbReference>
<sequence>MENAAAAAAEAALHASKRRRVDDQKAPPASGSRQEQGPVDDLNNRRLEVLDDLFGRRIDDLISRRLEILDDLIGRRIDDLTRRRLEALDDLIGRRIDDLISRRLETLEGLIGRRVDDHHLSRLHDDAVSAIDSHHPTKDGARQEQGSLDDLISRLPDDVLSAVISLLPVKEGARTQVLSRRWRPLWRSAPLNLGDDLKFYGDCQKRIAVISKILSDHLGPARCFSLQNILLPESLGKIDGWLRSRSLDNLEELEVTYVTHGGNVLHLLPPSALRFSPTLRVAKFGSCQFPDLIVPNFPHLKQLTLYRITIPEDSLHSLLSACTALESLSLHRTIGVGRLCISSPTLRSISLYSPPNQELVFEDVPCLERIIPLSPDTGPATIQIIRAPKLEILGLLSEGISTLHIGTTVFQVSFKINHTFTIPICMILFLYIIGSLHFLQKMLAVSLTTKMHTMKILVLNSFGPNLDSVVDFLKCFPCLEKLYVISWPENDMNNVRRYDPLDPIECLELHLKKVVLKNYNGNKRSFVDFAKFFLLNAKVLKEMEIGAIKSSSEKWMHYQRRQLQVENSASPDVQIDLKRDAKQYFTHHEYAHDFSRADPFDRPCFDELHVFCILPKNM</sequence>
<evidence type="ECO:0000313" key="1">
    <source>
        <dbReference type="EnsemblPlants" id="AVESA.00010b.r2.1AG0035550.2.CDS"/>
    </source>
</evidence>
<reference evidence="1" key="2">
    <citation type="submission" date="2025-09" db="UniProtKB">
        <authorList>
            <consortium name="EnsemblPlants"/>
        </authorList>
    </citation>
    <scope>IDENTIFICATION</scope>
</reference>
<reference evidence="1" key="1">
    <citation type="submission" date="2021-05" db="EMBL/GenBank/DDBJ databases">
        <authorList>
            <person name="Scholz U."/>
            <person name="Mascher M."/>
            <person name="Fiebig A."/>
        </authorList>
    </citation>
    <scope>NUCLEOTIDE SEQUENCE [LARGE SCALE GENOMIC DNA]</scope>
</reference>
<evidence type="ECO:0000313" key="2">
    <source>
        <dbReference type="Proteomes" id="UP001732700"/>
    </source>
</evidence>
<proteinExistence type="predicted"/>
<keyword evidence="2" id="KW-1185">Reference proteome</keyword>
<organism evidence="1 2">
    <name type="scientific">Avena sativa</name>
    <name type="common">Oat</name>
    <dbReference type="NCBI Taxonomy" id="4498"/>
    <lineage>
        <taxon>Eukaryota</taxon>
        <taxon>Viridiplantae</taxon>
        <taxon>Streptophyta</taxon>
        <taxon>Embryophyta</taxon>
        <taxon>Tracheophyta</taxon>
        <taxon>Spermatophyta</taxon>
        <taxon>Magnoliopsida</taxon>
        <taxon>Liliopsida</taxon>
        <taxon>Poales</taxon>
        <taxon>Poaceae</taxon>
        <taxon>BOP clade</taxon>
        <taxon>Pooideae</taxon>
        <taxon>Poodae</taxon>
        <taxon>Poeae</taxon>
        <taxon>Poeae Chloroplast Group 1 (Aveneae type)</taxon>
        <taxon>Aveninae</taxon>
        <taxon>Avena</taxon>
    </lineage>
</organism>
<protein>
    <submittedName>
        <fullName evidence="1">Uncharacterized protein</fullName>
    </submittedName>
</protein>